<feature type="domain" description="Thiaminase-2/PQQC" evidence="1">
    <location>
        <begin position="266"/>
        <end position="474"/>
    </location>
</feature>
<dbReference type="InterPro" id="IPR027574">
    <property type="entry name" value="Thiaminase_II"/>
</dbReference>
<evidence type="ECO:0000259" key="1">
    <source>
        <dbReference type="Pfam" id="PF03070"/>
    </source>
</evidence>
<dbReference type="CDD" id="cd01169">
    <property type="entry name" value="HMPP_kinase"/>
    <property type="match status" value="1"/>
</dbReference>
<gene>
    <name evidence="3" type="ORF">FZEAL_7493</name>
</gene>
<organism evidence="3 4">
    <name type="scientific">Fusarium zealandicum</name>
    <dbReference type="NCBI Taxonomy" id="1053134"/>
    <lineage>
        <taxon>Eukaryota</taxon>
        <taxon>Fungi</taxon>
        <taxon>Dikarya</taxon>
        <taxon>Ascomycota</taxon>
        <taxon>Pezizomycotina</taxon>
        <taxon>Sordariomycetes</taxon>
        <taxon>Hypocreomycetidae</taxon>
        <taxon>Hypocreales</taxon>
        <taxon>Nectriaceae</taxon>
        <taxon>Fusarium</taxon>
        <taxon>Fusarium staphyleae species complex</taxon>
    </lineage>
</organism>
<dbReference type="GO" id="GO:0008972">
    <property type="term" value="F:phosphomethylpyrimidine kinase activity"/>
    <property type="evidence" value="ECO:0007669"/>
    <property type="project" value="InterPro"/>
</dbReference>
<reference evidence="3" key="1">
    <citation type="journal article" date="2020" name="BMC Genomics">
        <title>Correction to: Identification and distribution of gene clusters required for synthesis of sphingolipid metabolism inhibitors in diverse species of the filamentous fungus Fusarium.</title>
        <authorList>
            <person name="Kim H.S."/>
            <person name="Lohmar J.M."/>
            <person name="Busman M."/>
            <person name="Brown D.W."/>
            <person name="Naumann T.A."/>
            <person name="Divon H.H."/>
            <person name="Lysoe E."/>
            <person name="Uhlig S."/>
            <person name="Proctor R.H."/>
        </authorList>
    </citation>
    <scope>NUCLEOTIDE SEQUENCE</scope>
    <source>
        <strain evidence="3">NRRL 22465</strain>
    </source>
</reference>
<dbReference type="NCBIfam" id="TIGR04306">
    <property type="entry name" value="salvage_TenA"/>
    <property type="match status" value="1"/>
</dbReference>
<dbReference type="InterPro" id="IPR016084">
    <property type="entry name" value="Haem_Oase-like_multi-hlx"/>
</dbReference>
<dbReference type="SUPFAM" id="SSF53613">
    <property type="entry name" value="Ribokinase-like"/>
    <property type="match status" value="1"/>
</dbReference>
<name>A0A8H4UFL8_9HYPO</name>
<dbReference type="FunFam" id="1.20.910.10:FF:000003">
    <property type="entry name" value="Hydroxymethylpyrimidine/phosphomethylpyrimidine kinase THI20"/>
    <property type="match status" value="1"/>
</dbReference>
<dbReference type="InterPro" id="IPR029056">
    <property type="entry name" value="Ribokinase-like"/>
</dbReference>
<dbReference type="PANTHER" id="PTHR20858:SF17">
    <property type="entry name" value="HYDROXYMETHYLPYRIMIDINE_PHOSPHOMETHYLPYRIMIDINE KINASE THI20-RELATED"/>
    <property type="match status" value="1"/>
</dbReference>
<dbReference type="InterPro" id="IPR004399">
    <property type="entry name" value="HMP/HMP-P_kinase_dom"/>
</dbReference>
<dbReference type="PANTHER" id="PTHR20858">
    <property type="entry name" value="PHOSPHOMETHYLPYRIMIDINE KINASE"/>
    <property type="match status" value="1"/>
</dbReference>
<dbReference type="OrthoDB" id="10028886at2759"/>
<evidence type="ECO:0000313" key="4">
    <source>
        <dbReference type="Proteomes" id="UP000635477"/>
    </source>
</evidence>
<reference evidence="3" key="2">
    <citation type="submission" date="2020-05" db="EMBL/GenBank/DDBJ databases">
        <authorList>
            <person name="Kim H.-S."/>
            <person name="Proctor R.H."/>
            <person name="Brown D.W."/>
        </authorList>
    </citation>
    <scope>NUCLEOTIDE SEQUENCE</scope>
    <source>
        <strain evidence="3">NRRL 22465</strain>
    </source>
</reference>
<dbReference type="InterPro" id="IPR004305">
    <property type="entry name" value="Thiaminase-2/PQQC"/>
</dbReference>
<evidence type="ECO:0008006" key="5">
    <source>
        <dbReference type="Google" id="ProtNLM"/>
    </source>
</evidence>
<dbReference type="AlphaFoldDB" id="A0A8H4UFL8"/>
<dbReference type="InterPro" id="IPR013749">
    <property type="entry name" value="PM/HMP-P_kinase-1"/>
</dbReference>
<dbReference type="SUPFAM" id="SSF48613">
    <property type="entry name" value="Heme oxygenase-like"/>
    <property type="match status" value="1"/>
</dbReference>
<evidence type="ECO:0000313" key="3">
    <source>
        <dbReference type="EMBL" id="KAF4975759.1"/>
    </source>
</evidence>
<proteinExistence type="predicted"/>
<dbReference type="GO" id="GO:0008902">
    <property type="term" value="F:hydroxymethylpyrimidine kinase activity"/>
    <property type="evidence" value="ECO:0007669"/>
    <property type="project" value="TreeGrafter"/>
</dbReference>
<protein>
    <recommendedName>
        <fullName evidence="5">Phosphomethylpyrimidine kinase</fullName>
    </recommendedName>
</protein>
<dbReference type="Gene3D" id="1.20.910.10">
    <property type="entry name" value="Heme oxygenase-like"/>
    <property type="match status" value="1"/>
</dbReference>
<dbReference type="GO" id="GO:0050334">
    <property type="term" value="F:thiaminase activity"/>
    <property type="evidence" value="ECO:0007669"/>
    <property type="project" value="InterPro"/>
</dbReference>
<dbReference type="Gene3D" id="3.40.1190.20">
    <property type="match status" value="1"/>
</dbReference>
<dbReference type="NCBIfam" id="TIGR00097">
    <property type="entry name" value="HMP-P_kinase"/>
    <property type="match status" value="1"/>
</dbReference>
<evidence type="ECO:0000259" key="2">
    <source>
        <dbReference type="Pfam" id="PF08543"/>
    </source>
</evidence>
<comment type="caution">
    <text evidence="3">The sequence shown here is derived from an EMBL/GenBank/DDBJ whole genome shotgun (WGS) entry which is preliminary data.</text>
</comment>
<dbReference type="Pfam" id="PF03070">
    <property type="entry name" value="TENA_THI-4"/>
    <property type="match status" value="1"/>
</dbReference>
<accession>A0A8H4UFL8</accession>
<feature type="domain" description="Pyridoxamine kinase/Phosphomethylpyrimidine kinase" evidence="2">
    <location>
        <begin position="1"/>
        <end position="243"/>
    </location>
</feature>
<keyword evidence="4" id="KW-1185">Reference proteome</keyword>
<dbReference type="GO" id="GO:0009228">
    <property type="term" value="P:thiamine biosynthetic process"/>
    <property type="evidence" value="ECO:0007669"/>
    <property type="project" value="InterPro"/>
</dbReference>
<dbReference type="EMBL" id="JABEYC010000607">
    <property type="protein sequence ID" value="KAF4975759.1"/>
    <property type="molecule type" value="Genomic_DNA"/>
</dbReference>
<dbReference type="Proteomes" id="UP000635477">
    <property type="component" value="Unassembled WGS sequence"/>
</dbReference>
<dbReference type="GO" id="GO:0005829">
    <property type="term" value="C:cytosol"/>
    <property type="evidence" value="ECO:0007669"/>
    <property type="project" value="TreeGrafter"/>
</dbReference>
<sequence length="477" mass="52576">MTATTALTAQNTQGVKDIHIIPADFVAQQINACVEDMGVDVVKTGMLAAADTIEMVAKIVAKHNIPALVVDPVMVSTSGATLLPNEAIQHLCKHILPHTTVLTPNIPEACLILSQNGQTAPEVRGVEDLEDVARRIRALGPKWVLVKGGHRPMKEDLTVAETEEERKLVVDVLVGGDGDVVRVQSPYQASTSTHGTGCSLASAIASNLAKGLDTPAAVRSACRYIEAAIRTAPGLGKGHGPLNHFHSTYTLPFTPGYFIEWLLERPDVRDVWKEFVHHPFVMAMGDGTLPIESFKGYIIQDYLYLVRRIHFSRANALAAYKAQNIEDISRATEIVQHIMHELKLHTSYCESFGISIADITATEEKQACTAYTRYVLDVGQNGDWLGLQMALAPCLLGYGAVAKMLHSHERTLHQGNTYWAWIENYNAEDYVQAVKLGSDLLEKHIQLQSPSRIEELVKVFIHALKMEIGFWEMYPAQ</sequence>
<dbReference type="CDD" id="cd19367">
    <property type="entry name" value="TenA_C_ScTHI20-like"/>
    <property type="match status" value="1"/>
</dbReference>
<dbReference type="Pfam" id="PF08543">
    <property type="entry name" value="Phos_pyr_kin"/>
    <property type="match status" value="1"/>
</dbReference>